<comment type="similarity">
    <text evidence="1">Belongs to the intimin/invasin family.</text>
</comment>
<evidence type="ECO:0000256" key="2">
    <source>
        <dbReference type="SAM" id="Coils"/>
    </source>
</evidence>
<dbReference type="GO" id="GO:0009279">
    <property type="term" value="C:cell outer membrane"/>
    <property type="evidence" value="ECO:0007669"/>
    <property type="project" value="TreeGrafter"/>
</dbReference>
<dbReference type="EMBL" id="AABYWZ010000022">
    <property type="protein sequence ID" value="EAJ5682047.1"/>
    <property type="molecule type" value="Genomic_DNA"/>
</dbReference>
<protein>
    <submittedName>
        <fullName evidence="4">Adhesin</fullName>
    </submittedName>
</protein>
<evidence type="ECO:0000259" key="3">
    <source>
        <dbReference type="Pfam" id="PF11924"/>
    </source>
</evidence>
<name>A0A7U8BKR3_CAMLA</name>
<dbReference type="PANTHER" id="PTHR39576:SF2">
    <property type="entry name" value="ATTACHING AND EFFACING PROTEIN HOMOLOG-RELATED"/>
    <property type="match status" value="1"/>
</dbReference>
<feature type="coiled-coil region" evidence="2">
    <location>
        <begin position="85"/>
        <end position="112"/>
    </location>
</feature>
<evidence type="ECO:0000313" key="5">
    <source>
        <dbReference type="Proteomes" id="UP000556298"/>
    </source>
</evidence>
<sequence>MRTKEGKMKSVLYKKSLKTKYPKKRILRKILLSFLLSSSLINQTHSSIIFDNVDSEIEILSKKIISSANTDNEILPSSTQNTNTIQSQETQVNEASEIIKEEKDSKELSEQEIYAKYAKINKEIRSIDKELSNNSNNNELIAKKEQLIQEKNNLDNNLKEINNEEDNTNFQEQTIRKAKVKAHRIISREKPNVKSKQVEIYRENRILDIENIITNETGTKWAKLANKEEYISAKWLEFDDKEVIKEHTHTNFKDKKIIKKPFETVYLENPTNANYYNENLKTQEALNDSKKDDNLSKEDQEFSNKVMKVIQTAGAIYDSEDSKSKEEIVKNMASSYLNTSANELAKEFIDSLNTSINTDFSFNYNERSGFSGNAKALLPIVSEDNPKISYFLQSGIGEFANDRTIGHFGGGIRYYPNATALNNSGNIMLGLNSVYDHDFSRGHKRMSLGAEAMVDTLAFNANVYQRLSNWIDSYDFDKDYVQERPANGWDAKIKYAFPSLINVSVFAKMGQWYGDKVGVFGVNSVDDLEKNPLIYEGGISYSPFPALTFTLSHSRSAESSKKNTSINANINIPLDEKAMKLAFEPKLAGISNTIEGTRTQFIDRDYSMVLEYRATPNKYHISYCGDLGNDKHCILLKNGFDEVVKNTPMKVTPTHSCVVFEKGFDYITDNSGKVYVQIIRSCTPKTDLNAVAGEANGKFPISIIKLDFKIKADPEKIERFEESLITLAGGNLANNLKVVWRLIGKGELIKTNTSDTTDNNGNATIKYKADDTMKDKEEVKVIASVNGVEFKAPVQIMVFGNNDNDLSIDKEVIGNKEIAIATYKNLRPNKTNVKWRLEGEDKALFVLENENKSSTAKELQLIADNKGESKVKIVGLENNGKVKIFAKNTNDELVSEKSKELEVKNYKATMILPTHKHPVTNALFENGTIDYVSEFEVKLTGLMPNTKVEWIAKDTNSGKKIRISNNKETTSNEKGESKVVFEAIKDYNVKNLEITAIYNQSLANKIEVKDNIKLYQYSLEMNSQKDKLDAYENGLPTKDLVLDKTEVKVTGGKPNEKVEWDLTGDGTLSNQELSFDQNGEAKALLTSKTPFKTPIKIVTSGVGKNSNKTIVYDLRTFSPVITYPVFDSTLYGKHNNTIDYDTDYSILVKGLLPDSIIEPITNGVIKPKSDSVQVNNKGEATIAYHKISDFKIKKIKPQFKYIKSGDTKETFTMNDINLYQYKLSISSDKTELVGDETFKVTVKGGKPNASVEWTLSGDGKITSKDSKFNAKGEAYLNGQGISPFNNDINVELKAINQTLRVSAKIQVSDLFFTIGETGQYSSGLSTAINVGEFGNNGFGGQGYYKNHYREIHITKTYNYAPTMELYIFGFDTQEDAWNAKNNMSFTYQSAYGGNSKYPFISCIKGMEHDSIVWSPKGDGKSEQFPPNKWGTIIVDFGGTNLNWGSVCPPATKKYNGIYTFKTTYKGKTYTSILHLKLSE</sequence>
<dbReference type="PANTHER" id="PTHR39576">
    <property type="entry name" value="ATTACHING AND EFFACING PROTEIN HOMOLOG-RELATED-RELATED"/>
    <property type="match status" value="1"/>
</dbReference>
<evidence type="ECO:0000313" key="4">
    <source>
        <dbReference type="EMBL" id="EAJ5682047.1"/>
    </source>
</evidence>
<feature type="coiled-coil region" evidence="2">
    <location>
        <begin position="137"/>
        <end position="171"/>
    </location>
</feature>
<dbReference type="InterPro" id="IPR024519">
    <property type="entry name" value="IAT_beta"/>
</dbReference>
<comment type="caution">
    <text evidence="4">The sequence shown here is derived from an EMBL/GenBank/DDBJ whole genome shotgun (WGS) entry which is preliminary data.</text>
</comment>
<accession>A0A7U8BKR3</accession>
<gene>
    <name evidence="4" type="ORF">BXA13_06980</name>
</gene>
<proteinExistence type="inferred from homology"/>
<evidence type="ECO:0000256" key="1">
    <source>
        <dbReference type="ARBA" id="ARBA00010116"/>
    </source>
</evidence>
<keyword evidence="2" id="KW-0175">Coiled coil</keyword>
<dbReference type="InterPro" id="IPR051715">
    <property type="entry name" value="Intimin-Invasin_domain"/>
</dbReference>
<reference evidence="4 5" key="1">
    <citation type="submission" date="2018-05" db="EMBL/GenBank/DDBJ databases">
        <authorList>
            <consortium name="PulseNet: The National Subtyping Network for Foodborne Disease Surveillance"/>
            <person name="Tarr C.L."/>
            <person name="Trees E."/>
            <person name="Katz L.S."/>
            <person name="Carleton-Romer H.A."/>
            <person name="Stroika S."/>
            <person name="Kucerova Z."/>
            <person name="Roache K.F."/>
            <person name="Sabol A.L."/>
            <person name="Besser J."/>
            <person name="Gerner-Smidt P."/>
        </authorList>
    </citation>
    <scope>NUCLEOTIDE SEQUENCE [LARGE SCALE GENOMIC DNA]</scope>
    <source>
        <strain evidence="4 5">2016D-0268</strain>
    </source>
</reference>
<feature type="domain" description="Inverse autotransporter beta-domain" evidence="3">
    <location>
        <begin position="321"/>
        <end position="606"/>
    </location>
</feature>
<dbReference type="Gene3D" id="2.40.160.160">
    <property type="entry name" value="Inverse autotransporter, beta-domain"/>
    <property type="match status" value="1"/>
</dbReference>
<dbReference type="Proteomes" id="UP000556298">
    <property type="component" value="Unassembled WGS sequence"/>
</dbReference>
<organism evidence="4 5">
    <name type="scientific">Campylobacter lari</name>
    <dbReference type="NCBI Taxonomy" id="201"/>
    <lineage>
        <taxon>Bacteria</taxon>
        <taxon>Pseudomonadati</taxon>
        <taxon>Campylobacterota</taxon>
        <taxon>Epsilonproteobacteria</taxon>
        <taxon>Campylobacterales</taxon>
        <taxon>Campylobacteraceae</taxon>
        <taxon>Campylobacter</taxon>
    </lineage>
</organism>
<dbReference type="InterPro" id="IPR038177">
    <property type="entry name" value="IAT_beta_sf"/>
</dbReference>
<dbReference type="Pfam" id="PF11924">
    <property type="entry name" value="IAT_beta"/>
    <property type="match status" value="1"/>
</dbReference>